<name>A0A1V4IU70_9CLOT</name>
<evidence type="ECO:0000256" key="5">
    <source>
        <dbReference type="SAM" id="Phobius"/>
    </source>
</evidence>
<dbReference type="EMBL" id="MZGT01000018">
    <property type="protein sequence ID" value="OPJ63324.1"/>
    <property type="molecule type" value="Genomic_DNA"/>
</dbReference>
<dbReference type="OrthoDB" id="1655516at2"/>
<dbReference type="STRING" id="225345.CLCHR_16640"/>
<proteinExistence type="predicted"/>
<dbReference type="GO" id="GO:0016020">
    <property type="term" value="C:membrane"/>
    <property type="evidence" value="ECO:0007669"/>
    <property type="project" value="UniProtKB-SubCell"/>
</dbReference>
<evidence type="ECO:0000313" key="7">
    <source>
        <dbReference type="EMBL" id="OPJ63324.1"/>
    </source>
</evidence>
<reference evidence="7 8" key="1">
    <citation type="submission" date="2017-03" db="EMBL/GenBank/DDBJ databases">
        <title>Genome sequence of Clostridium chromiireducens DSM 23318.</title>
        <authorList>
            <person name="Poehlein A."/>
            <person name="Daniel R."/>
        </authorList>
    </citation>
    <scope>NUCLEOTIDE SEQUENCE [LARGE SCALE GENOMIC DNA]</scope>
    <source>
        <strain evidence="7 8">DSM 23318</strain>
    </source>
</reference>
<dbReference type="PANTHER" id="PTHR43027:SF1">
    <property type="entry name" value="DOXORUBICIN RESISTANCE ABC TRANSPORTER PERMEASE PROTEIN DRRC-RELATED"/>
    <property type="match status" value="1"/>
</dbReference>
<feature type="transmembrane region" description="Helical" evidence="5">
    <location>
        <begin position="128"/>
        <end position="148"/>
    </location>
</feature>
<evidence type="ECO:0000313" key="8">
    <source>
        <dbReference type="Proteomes" id="UP000191056"/>
    </source>
</evidence>
<comment type="caution">
    <text evidence="7">The sequence shown here is derived from an EMBL/GenBank/DDBJ whole genome shotgun (WGS) entry which is preliminary data.</text>
</comment>
<keyword evidence="8" id="KW-1185">Reference proteome</keyword>
<evidence type="ECO:0000259" key="6">
    <source>
        <dbReference type="Pfam" id="PF01061"/>
    </source>
</evidence>
<keyword evidence="3 5" id="KW-1133">Transmembrane helix</keyword>
<dbReference type="RefSeq" id="WP_079439230.1">
    <property type="nucleotide sequence ID" value="NZ_MZGT01000018.1"/>
</dbReference>
<organism evidence="7 8">
    <name type="scientific">Clostridium chromiireducens</name>
    <dbReference type="NCBI Taxonomy" id="225345"/>
    <lineage>
        <taxon>Bacteria</taxon>
        <taxon>Bacillati</taxon>
        <taxon>Bacillota</taxon>
        <taxon>Clostridia</taxon>
        <taxon>Eubacteriales</taxon>
        <taxon>Clostridiaceae</taxon>
        <taxon>Clostridium</taxon>
    </lineage>
</organism>
<feature type="transmembrane region" description="Helical" evidence="5">
    <location>
        <begin position="18"/>
        <end position="36"/>
    </location>
</feature>
<evidence type="ECO:0000256" key="1">
    <source>
        <dbReference type="ARBA" id="ARBA00004141"/>
    </source>
</evidence>
<sequence length="319" mass="36017">MINIIKGILYRMINNKSYLVMPIVITPIIIAIAIYFSSSFVAKYNIGVIGDYSANFNSDEVNITRLENKVPLSDLVKNKYEAVISFENGKVIVDTIKGDNFKSKIERLANGERITNEDSEKRGVVSNIVGFITMFIIALGVLLYRFFFDDKKGISRRIISTNITYVQYILSHFISVFLMIFVPTVTITILSRVILDLDTRVTSVELILIIFVLSLFSSAFGLFMSTVTKQMQSASMLGMMINVITTLLSGSFFTISNNKLVSLFGSIMPQKHILEYTISLENGKFSNYTDIASVILVSIVMIVSSFLIIKYKMRRYSFI</sequence>
<feature type="transmembrane region" description="Helical" evidence="5">
    <location>
        <begin position="206"/>
        <end position="224"/>
    </location>
</feature>
<evidence type="ECO:0000256" key="2">
    <source>
        <dbReference type="ARBA" id="ARBA00022692"/>
    </source>
</evidence>
<accession>A0A1V4IU70</accession>
<feature type="transmembrane region" description="Helical" evidence="5">
    <location>
        <begin position="169"/>
        <end position="194"/>
    </location>
</feature>
<protein>
    <submittedName>
        <fullName evidence="7">ABC-2 type transporter</fullName>
    </submittedName>
</protein>
<dbReference type="SUPFAM" id="SSF81665">
    <property type="entry name" value="Calcium ATPase, transmembrane domain M"/>
    <property type="match status" value="1"/>
</dbReference>
<dbReference type="InterPro" id="IPR023298">
    <property type="entry name" value="ATPase_P-typ_TM_dom_sf"/>
</dbReference>
<keyword evidence="2 5" id="KW-0812">Transmembrane</keyword>
<keyword evidence="4 5" id="KW-0472">Membrane</keyword>
<dbReference type="GO" id="GO:0140359">
    <property type="term" value="F:ABC-type transporter activity"/>
    <property type="evidence" value="ECO:0007669"/>
    <property type="project" value="InterPro"/>
</dbReference>
<dbReference type="PANTHER" id="PTHR43027">
    <property type="entry name" value="DOXORUBICIN RESISTANCE ABC TRANSPORTER PERMEASE PROTEIN DRRC-RELATED"/>
    <property type="match status" value="1"/>
</dbReference>
<evidence type="ECO:0000256" key="3">
    <source>
        <dbReference type="ARBA" id="ARBA00022989"/>
    </source>
</evidence>
<gene>
    <name evidence="7" type="ORF">CLCHR_16640</name>
</gene>
<comment type="subcellular location">
    <subcellularLocation>
        <location evidence="1">Membrane</location>
        <topology evidence="1">Multi-pass membrane protein</topology>
    </subcellularLocation>
</comment>
<dbReference type="Pfam" id="PF01061">
    <property type="entry name" value="ABC2_membrane"/>
    <property type="match status" value="1"/>
</dbReference>
<feature type="domain" description="ABC-2 type transporter transmembrane" evidence="6">
    <location>
        <begin position="123"/>
        <end position="278"/>
    </location>
</feature>
<dbReference type="AlphaFoldDB" id="A0A1V4IU70"/>
<feature type="transmembrane region" description="Helical" evidence="5">
    <location>
        <begin position="291"/>
        <end position="309"/>
    </location>
</feature>
<dbReference type="InterPro" id="IPR013525">
    <property type="entry name" value="ABC2_TM"/>
</dbReference>
<dbReference type="InterPro" id="IPR052902">
    <property type="entry name" value="ABC-2_transporter"/>
</dbReference>
<feature type="transmembrane region" description="Helical" evidence="5">
    <location>
        <begin position="236"/>
        <end position="255"/>
    </location>
</feature>
<evidence type="ECO:0000256" key="4">
    <source>
        <dbReference type="ARBA" id="ARBA00023136"/>
    </source>
</evidence>
<dbReference type="Proteomes" id="UP000191056">
    <property type="component" value="Unassembled WGS sequence"/>
</dbReference>